<reference evidence="3 5" key="1">
    <citation type="submission" date="2015-12" db="EMBL/GenBank/DDBJ databases">
        <title>Update maize B73 reference genome by single molecule sequencing technologies.</title>
        <authorList>
            <consortium name="Maize Genome Sequencing Project"/>
            <person name="Ware D."/>
        </authorList>
    </citation>
    <scope>NUCLEOTIDE SEQUENCE [LARGE SCALE GENOMIC DNA]</scope>
    <source>
        <strain evidence="5">cv. B73</strain>
        <tissue evidence="3">Seedling</tissue>
    </source>
</reference>
<reference evidence="4" key="3">
    <citation type="submission" date="2021-05" db="UniProtKB">
        <authorList>
            <consortium name="EnsemblPlants"/>
        </authorList>
    </citation>
    <scope>IDENTIFICATION</scope>
    <source>
        <strain evidence="4">cv. B73</strain>
    </source>
</reference>
<dbReference type="Pfam" id="PF00149">
    <property type="entry name" value="Metallophos"/>
    <property type="match status" value="1"/>
</dbReference>
<accession>A0A1D6N1P4</accession>
<feature type="chain" id="PRO_5010807264" evidence="1">
    <location>
        <begin position="24"/>
        <end position="391"/>
    </location>
</feature>
<dbReference type="Proteomes" id="UP000007305">
    <property type="component" value="Chromosome 3"/>
</dbReference>
<dbReference type="Gramene" id="Zm00001eb141530_T001">
    <property type="protein sequence ID" value="Zm00001eb141530_P001"/>
    <property type="gene ID" value="Zm00001eb141530"/>
</dbReference>
<sequence>MHKWWRSPGPALLAAALAIVVAALRPATEHAAAKGRPPLRFGPGGAFKVALFADLHYGEDAWTDWGPAQDAASDRVMAAVLDAENPDLVVYLGDLVTANNLPVPNASLYWDRAVSAARGRGVPWATVFGNHDDMAFEWPPEWFSPDGVPPLRWPPGPGSGCGFRGTPRTDLMAAETGANRLLSYSSSGPRELWPGVSNYVLQVLSRGRRARGDGHDHDPALLMYFLDSGGGSYTEVVSSAQVRWFHTQSQFLNPDGRIPELIFWHIPSTAYAKVAPKAKSEIRKPCVGSINEEEVAPQAAEWGMMDALAKRSSVKAVFVGHNHGLDWCCPYDGEEREQELWLCFARHTGYGGYGDWPRGARILEVTEEPFSAVSWIRMENGTRHSDVTLTS</sequence>
<keyword evidence="6" id="KW-1267">Proteomics identification</keyword>
<keyword evidence="1" id="KW-0732">Signal</keyword>
<dbReference type="InterPro" id="IPR011230">
    <property type="entry name" value="PAP14/16/28/29"/>
</dbReference>
<gene>
    <name evidence="4" type="primary">LOC103650765</name>
    <name evidence="3" type="ORF">ZEAMMB73_Zm00001d042142</name>
</gene>
<evidence type="ECO:0000259" key="2">
    <source>
        <dbReference type="Pfam" id="PF00149"/>
    </source>
</evidence>
<evidence type="ECO:0000313" key="5">
    <source>
        <dbReference type="Proteomes" id="UP000007305"/>
    </source>
</evidence>
<feature type="domain" description="Calcineurin-like phosphoesterase" evidence="2">
    <location>
        <begin position="47"/>
        <end position="323"/>
    </location>
</feature>
<dbReference type="PIRSF" id="PIRSF030250">
    <property type="entry name" value="Ptase_At2g46880"/>
    <property type="match status" value="1"/>
</dbReference>
<dbReference type="eggNOG" id="KOG1432">
    <property type="taxonomic scope" value="Eukaryota"/>
</dbReference>
<dbReference type="PANTHER" id="PTHR32440">
    <property type="entry name" value="PHOSPHATASE DCR2-RELATED-RELATED"/>
    <property type="match status" value="1"/>
</dbReference>
<reference evidence="4" key="2">
    <citation type="submission" date="2019-07" db="EMBL/GenBank/DDBJ databases">
        <authorList>
            <person name="Seetharam A."/>
            <person name="Woodhouse M."/>
            <person name="Cannon E."/>
        </authorList>
    </citation>
    <scope>NUCLEOTIDE SEQUENCE [LARGE SCALE GENOMIC DNA]</scope>
    <source>
        <strain evidence="4">cv. B73</strain>
    </source>
</reference>
<dbReference type="OMA" id="TYWVPVY"/>
<dbReference type="PaxDb" id="4577-GRMZM2G366607_P01"/>
<dbReference type="RefSeq" id="XP_008674560.1">
    <property type="nucleotide sequence ID" value="XM_008676338.4"/>
</dbReference>
<dbReference type="InterPro" id="IPR004843">
    <property type="entry name" value="Calcineurin-like_PHP"/>
</dbReference>
<feature type="signal peptide" evidence="1">
    <location>
        <begin position="1"/>
        <end position="23"/>
    </location>
</feature>
<protein>
    <submittedName>
        <fullName evidence="3">Putative inactive purple acid phosphatase 16</fullName>
    </submittedName>
</protein>
<dbReference type="EMBL" id="CM007649">
    <property type="protein sequence ID" value="ONM34639.1"/>
    <property type="molecule type" value="Genomic_DNA"/>
</dbReference>
<organism evidence="4 5">
    <name type="scientific">Zea mays</name>
    <name type="common">Maize</name>
    <dbReference type="NCBI Taxonomy" id="4577"/>
    <lineage>
        <taxon>Eukaryota</taxon>
        <taxon>Viridiplantae</taxon>
        <taxon>Streptophyta</taxon>
        <taxon>Embryophyta</taxon>
        <taxon>Tracheophyta</taxon>
        <taxon>Spermatophyta</taxon>
        <taxon>Magnoliopsida</taxon>
        <taxon>Liliopsida</taxon>
        <taxon>Poales</taxon>
        <taxon>Poaceae</taxon>
        <taxon>PACMAD clade</taxon>
        <taxon>Panicoideae</taxon>
        <taxon>Andropogonodae</taxon>
        <taxon>Andropogoneae</taxon>
        <taxon>Tripsacinae</taxon>
        <taxon>Zea</taxon>
    </lineage>
</organism>
<keyword evidence="5" id="KW-1185">Reference proteome</keyword>
<dbReference type="KEGG" id="zma:103650765"/>
<dbReference type="AlphaFoldDB" id="A0A1D6N1P4"/>
<dbReference type="InterPro" id="IPR029052">
    <property type="entry name" value="Metallo-depent_PP-like"/>
</dbReference>
<proteinExistence type="evidence at protein level"/>
<dbReference type="GeneID" id="103650765"/>
<dbReference type="EnsemblPlants" id="Zm00001eb141530_T001">
    <property type="protein sequence ID" value="Zm00001eb141530_P001"/>
    <property type="gene ID" value="Zm00001eb141530"/>
</dbReference>
<dbReference type="CDD" id="cd07383">
    <property type="entry name" value="MPP_Dcr2"/>
    <property type="match status" value="1"/>
</dbReference>
<evidence type="ECO:0000313" key="4">
    <source>
        <dbReference type="EnsemblPlants" id="Zm00001eb141530_P001"/>
    </source>
</evidence>
<dbReference type="Gene3D" id="3.60.21.10">
    <property type="match status" value="1"/>
</dbReference>
<dbReference type="SUPFAM" id="SSF56300">
    <property type="entry name" value="Metallo-dependent phosphatases"/>
    <property type="match status" value="1"/>
</dbReference>
<dbReference type="ExpressionAtlas" id="A0A1D6N1P4">
    <property type="expression patterns" value="baseline and differential"/>
</dbReference>
<evidence type="ECO:0000256" key="1">
    <source>
        <dbReference type="SAM" id="SignalP"/>
    </source>
</evidence>
<dbReference type="GO" id="GO:0016788">
    <property type="term" value="F:hydrolase activity, acting on ester bonds"/>
    <property type="evidence" value="ECO:0000318"/>
    <property type="project" value="GO_Central"/>
</dbReference>
<evidence type="ECO:0007829" key="6">
    <source>
        <dbReference type="PeptideAtlas" id="A0A1D6N1P4"/>
    </source>
</evidence>
<dbReference type="PANTHER" id="PTHR32440:SF11">
    <property type="entry name" value="METALLOPHOSPHOESTERASE DOMAIN-CONTAINING PROTEIN"/>
    <property type="match status" value="1"/>
</dbReference>
<name>A0A1D6N1P4_MAIZE</name>
<dbReference type="OrthoDB" id="783096at2759"/>
<evidence type="ECO:0000313" key="3">
    <source>
        <dbReference type="EMBL" id="ONM34639.1"/>
    </source>
</evidence>